<evidence type="ECO:0000259" key="1">
    <source>
        <dbReference type="Pfam" id="PF22007"/>
    </source>
</evidence>
<reference evidence="3 4" key="1">
    <citation type="journal article" date="2019" name="Nat. Med.">
        <title>A library of human gut bacterial isolates paired with longitudinal multiomics data enables mechanistic microbiome research.</title>
        <authorList>
            <person name="Poyet M."/>
            <person name="Groussin M."/>
            <person name="Gibbons S.M."/>
            <person name="Avila-Pacheco J."/>
            <person name="Jiang X."/>
            <person name="Kearney S.M."/>
            <person name="Perrotta A.R."/>
            <person name="Berdy B."/>
            <person name="Zhao S."/>
            <person name="Lieberman T.D."/>
            <person name="Swanson P.K."/>
            <person name="Smith M."/>
            <person name="Roesemann S."/>
            <person name="Alexander J.E."/>
            <person name="Rich S.A."/>
            <person name="Livny J."/>
            <person name="Vlamakis H."/>
            <person name="Clish C."/>
            <person name="Bullock K."/>
            <person name="Deik A."/>
            <person name="Scott J."/>
            <person name="Pierce K.A."/>
            <person name="Xavier R.J."/>
            <person name="Alm E.J."/>
        </authorList>
    </citation>
    <scope>NUCLEOTIDE SEQUENCE [LARGE SCALE GENOMIC DNA]</scope>
    <source>
        <strain evidence="3 4">BIOML-A198</strain>
    </source>
</reference>
<dbReference type="EMBL" id="WMQE01000011">
    <property type="protein sequence ID" value="MTK21042.1"/>
    <property type="molecule type" value="Genomic_DNA"/>
</dbReference>
<gene>
    <name evidence="3" type="ORF">GMA92_06380</name>
</gene>
<dbReference type="GeneID" id="60057990"/>
<dbReference type="Pfam" id="PF22007">
    <property type="entry name" value="DUF6930"/>
    <property type="match status" value="1"/>
</dbReference>
<proteinExistence type="predicted"/>
<organism evidence="3 4">
    <name type="scientific">Turicibacter sanguinis</name>
    <dbReference type="NCBI Taxonomy" id="154288"/>
    <lineage>
        <taxon>Bacteria</taxon>
        <taxon>Bacillati</taxon>
        <taxon>Bacillota</taxon>
        <taxon>Erysipelotrichia</taxon>
        <taxon>Erysipelotrichales</taxon>
        <taxon>Turicibacteraceae</taxon>
        <taxon>Turicibacter</taxon>
    </lineage>
</organism>
<feature type="domain" description="DUF6930" evidence="1">
    <location>
        <begin position="216"/>
        <end position="335"/>
    </location>
</feature>
<dbReference type="InterPro" id="IPR055733">
    <property type="entry name" value="DUF7309"/>
</dbReference>
<evidence type="ECO:0000313" key="4">
    <source>
        <dbReference type="Proteomes" id="UP000487649"/>
    </source>
</evidence>
<evidence type="ECO:0000259" key="2">
    <source>
        <dbReference type="Pfam" id="PF23988"/>
    </source>
</evidence>
<dbReference type="InterPro" id="IPR054216">
    <property type="entry name" value="DUF6930"/>
</dbReference>
<dbReference type="Proteomes" id="UP000487649">
    <property type="component" value="Unassembled WGS sequence"/>
</dbReference>
<accession>A0A9X5AND4</accession>
<comment type="caution">
    <text evidence="3">The sequence shown here is derived from an EMBL/GenBank/DDBJ whole genome shotgun (WGS) entry which is preliminary data.</text>
</comment>
<name>A0A9X5AND4_9FIRM</name>
<feature type="domain" description="DUF7309" evidence="2">
    <location>
        <begin position="7"/>
        <end position="173"/>
    </location>
</feature>
<protein>
    <submittedName>
        <fullName evidence="3">Uncharacterized protein</fullName>
    </submittedName>
</protein>
<dbReference type="AlphaFoldDB" id="A0A9X5AND4"/>
<dbReference type="Pfam" id="PF23988">
    <property type="entry name" value="DUF7309"/>
    <property type="match status" value="1"/>
</dbReference>
<sequence length="466" mass="54085">MPTVTEWSRLYQASMDFKCFSPWNFMTEHQLFAVQDPETNLTGFCCILGQKGKHLALNVYLGIEGLKGYLQMLELSDDELWHPNYFKTLWGQTCLVSSFEDRSQLSDKDIEQIKALGLKFKGTKEWPQFRDYKAGFLPAELEDGWQCRFLATALEQATQLANLIQTNQINATGDQIFIRVQNEQAEWNTIKVSMNLFLEQISDLQITYHNELEAYRIMKLPQYDMVFEVTQFLLPDPVQTKPSARGFFPMITAILDKDSKQLVLAEMTDSSRESYDEVLSKFARTLSRDLKFRPACLVSDHQEVIDVFADFCKKTKIPILKVDYLEAAHEFMDDLIDSTEDENYDFDEDSLNQVDVMMQTIREICKTILNSDSLSRDMSKEVQAQFSNIVELFHIVMLGNFNEFPDYWTADHVETACREILPNILSEEELKLVPEILYRYLFIAGEAKIMPNSETLQQRVKTVYNL</sequence>
<dbReference type="RefSeq" id="WP_006785260.1">
    <property type="nucleotide sequence ID" value="NZ_CP053187.1"/>
</dbReference>
<evidence type="ECO:0000313" key="3">
    <source>
        <dbReference type="EMBL" id="MTK21042.1"/>
    </source>
</evidence>